<sequence>MLTDHCPMGQPTPRVHTHSNPCPLSTTLLLRYKSRMKVLRGGLHSWSISSAGRVCLRCSCAAHLSSMAAVSRAVSCTVNISIALEGGKGERGL</sequence>
<reference evidence="1" key="1">
    <citation type="thesis" date="2020" institute="ProQuest LLC" country="789 East Eisenhower Parkway, Ann Arbor, MI, USA">
        <title>Comparative Genomics and Chromosome Evolution.</title>
        <authorList>
            <person name="Mudd A.B."/>
        </authorList>
    </citation>
    <scope>NUCLEOTIDE SEQUENCE</scope>
    <source>
        <strain evidence="1">237g6f4</strain>
        <tissue evidence="1">Blood</tissue>
    </source>
</reference>
<name>A0AAV6YQL1_ENGPU</name>
<protein>
    <submittedName>
        <fullName evidence="1">Uncharacterized protein</fullName>
    </submittedName>
</protein>
<evidence type="ECO:0000313" key="1">
    <source>
        <dbReference type="EMBL" id="KAG8537452.1"/>
    </source>
</evidence>
<dbReference type="AlphaFoldDB" id="A0AAV6YQL1"/>
<accession>A0AAV6YQL1</accession>
<gene>
    <name evidence="1" type="ORF">GDO81_024506</name>
</gene>
<dbReference type="EMBL" id="WNYA01030138">
    <property type="protein sequence ID" value="KAG8537452.1"/>
    <property type="molecule type" value="Genomic_DNA"/>
</dbReference>
<dbReference type="Proteomes" id="UP000824782">
    <property type="component" value="Unassembled WGS sequence"/>
</dbReference>
<comment type="caution">
    <text evidence="1">The sequence shown here is derived from an EMBL/GenBank/DDBJ whole genome shotgun (WGS) entry which is preliminary data.</text>
</comment>
<keyword evidence="2" id="KW-1185">Reference proteome</keyword>
<organism evidence="1 2">
    <name type="scientific">Engystomops pustulosus</name>
    <name type="common">Tungara frog</name>
    <name type="synonym">Physalaemus pustulosus</name>
    <dbReference type="NCBI Taxonomy" id="76066"/>
    <lineage>
        <taxon>Eukaryota</taxon>
        <taxon>Metazoa</taxon>
        <taxon>Chordata</taxon>
        <taxon>Craniata</taxon>
        <taxon>Vertebrata</taxon>
        <taxon>Euteleostomi</taxon>
        <taxon>Amphibia</taxon>
        <taxon>Batrachia</taxon>
        <taxon>Anura</taxon>
        <taxon>Neobatrachia</taxon>
        <taxon>Hyloidea</taxon>
        <taxon>Leptodactylidae</taxon>
        <taxon>Leiuperinae</taxon>
        <taxon>Engystomops</taxon>
    </lineage>
</organism>
<proteinExistence type="predicted"/>
<evidence type="ECO:0000313" key="2">
    <source>
        <dbReference type="Proteomes" id="UP000824782"/>
    </source>
</evidence>